<keyword evidence="1" id="KW-0175">Coiled coil</keyword>
<accession>A0A838CU61</accession>
<organism evidence="2 3">
    <name type="scientific">Halobacillus locisalis</name>
    <dbReference type="NCBI Taxonomy" id="220753"/>
    <lineage>
        <taxon>Bacteria</taxon>
        <taxon>Bacillati</taxon>
        <taxon>Bacillota</taxon>
        <taxon>Bacilli</taxon>
        <taxon>Bacillales</taxon>
        <taxon>Bacillaceae</taxon>
        <taxon>Halobacillus</taxon>
    </lineage>
</organism>
<evidence type="ECO:0000313" key="2">
    <source>
        <dbReference type="EMBL" id="MBA2175166.1"/>
    </source>
</evidence>
<dbReference type="AlphaFoldDB" id="A0A838CU61"/>
<feature type="coiled-coil region" evidence="1">
    <location>
        <begin position="27"/>
        <end position="54"/>
    </location>
</feature>
<gene>
    <name evidence="2" type="ORF">H0266_09700</name>
</gene>
<evidence type="ECO:0000256" key="1">
    <source>
        <dbReference type="SAM" id="Coils"/>
    </source>
</evidence>
<dbReference type="InterPro" id="IPR048062">
    <property type="entry name" value="SE1832-like"/>
</dbReference>
<keyword evidence="3" id="KW-1185">Reference proteome</keyword>
<dbReference type="Proteomes" id="UP000571017">
    <property type="component" value="Unassembled WGS sequence"/>
</dbReference>
<dbReference type="RefSeq" id="WP_181472199.1">
    <property type="nucleotide sequence ID" value="NZ_JACEFG010000002.1"/>
</dbReference>
<comment type="caution">
    <text evidence="2">The sequence shown here is derived from an EMBL/GenBank/DDBJ whole genome shotgun (WGS) entry which is preliminary data.</text>
</comment>
<protein>
    <submittedName>
        <fullName evidence="2">Uncharacterized protein</fullName>
    </submittedName>
</protein>
<name>A0A838CU61_9BACI</name>
<proteinExistence type="predicted"/>
<evidence type="ECO:0000313" key="3">
    <source>
        <dbReference type="Proteomes" id="UP000571017"/>
    </source>
</evidence>
<dbReference type="EMBL" id="JACEFG010000002">
    <property type="protein sequence ID" value="MBA2175166.1"/>
    <property type="molecule type" value="Genomic_DNA"/>
</dbReference>
<sequence length="60" mass="6723">MTEKEIQDEITFLKADYIRIQGDLDKLEAAGGNVQKAEQQLASMEEQLKSLNKQLAEAKA</sequence>
<reference evidence="2 3" key="1">
    <citation type="journal article" date="2004" name="Extremophiles">
        <title>Halobacillus locisalis sp. nov., a halophilic bacterium isolated from a marine solar saltern of the Yellow Sea in Korea.</title>
        <authorList>
            <person name="Yoon J.H."/>
            <person name="Kang K.H."/>
            <person name="Oh T.K."/>
            <person name="Park Y.H."/>
        </authorList>
    </citation>
    <scope>NUCLEOTIDE SEQUENCE [LARGE SCALE GENOMIC DNA]</scope>
    <source>
        <strain evidence="2 3">KCTC 3788</strain>
    </source>
</reference>
<dbReference type="NCBIfam" id="NF040877">
    <property type="entry name" value="SE1832_fam"/>
    <property type="match status" value="1"/>
</dbReference>